<dbReference type="Gene3D" id="2.50.20.10">
    <property type="entry name" value="Lipoprotein localisation LolA/LolB/LppX"/>
    <property type="match status" value="1"/>
</dbReference>
<protein>
    <submittedName>
        <fullName evidence="2">Outer membrane lipoprotein carrier protein LolA</fullName>
    </submittedName>
</protein>
<dbReference type="OrthoDB" id="137725at2157"/>
<comment type="caution">
    <text evidence="2">The sequence shown here is derived from an EMBL/GenBank/DDBJ whole genome shotgun (WGS) entry which is preliminary data.</text>
</comment>
<dbReference type="EMBL" id="SESI01000001">
    <property type="protein sequence ID" value="TQQ82368.1"/>
    <property type="molecule type" value="Genomic_DNA"/>
</dbReference>
<dbReference type="AlphaFoldDB" id="A0A544QSG0"/>
<dbReference type="Proteomes" id="UP000315385">
    <property type="component" value="Unassembled WGS sequence"/>
</dbReference>
<dbReference type="SUPFAM" id="SSF89392">
    <property type="entry name" value="Prokaryotic lipoproteins and lipoprotein localization factors"/>
    <property type="match status" value="1"/>
</dbReference>
<reference evidence="2 3" key="1">
    <citation type="submission" date="2019-02" db="EMBL/GenBank/DDBJ databases">
        <title>Halonotius sp. a new haloqrchaeon isolated from saline water.</title>
        <authorList>
            <person name="Duran-Viseras A."/>
            <person name="Sanchez-Porro C."/>
            <person name="Ventosa A."/>
        </authorList>
    </citation>
    <scope>NUCLEOTIDE SEQUENCE [LARGE SCALE GENOMIC DNA]</scope>
    <source>
        <strain evidence="2 3">F9-27</strain>
    </source>
</reference>
<proteinExistence type="predicted"/>
<dbReference type="PANTHER" id="PTHR37507:SF2">
    <property type="entry name" value="SPORULATION PROTEIN YDCC"/>
    <property type="match status" value="1"/>
</dbReference>
<name>A0A544QSG0_9EURY</name>
<evidence type="ECO:0000256" key="1">
    <source>
        <dbReference type="SAM" id="MobiDB-lite"/>
    </source>
</evidence>
<evidence type="ECO:0000313" key="3">
    <source>
        <dbReference type="Proteomes" id="UP000315385"/>
    </source>
</evidence>
<keyword evidence="3" id="KW-1185">Reference proteome</keyword>
<feature type="compositionally biased region" description="Basic and acidic residues" evidence="1">
    <location>
        <begin position="17"/>
        <end position="26"/>
    </location>
</feature>
<dbReference type="InterPro" id="IPR052944">
    <property type="entry name" value="Sporulation_related"/>
</dbReference>
<organism evidence="2 3">
    <name type="scientific">Halonotius roseus</name>
    <dbReference type="NCBI Taxonomy" id="2511997"/>
    <lineage>
        <taxon>Archaea</taxon>
        <taxon>Methanobacteriati</taxon>
        <taxon>Methanobacteriota</taxon>
        <taxon>Stenosarchaea group</taxon>
        <taxon>Halobacteria</taxon>
        <taxon>Halobacteriales</taxon>
        <taxon>Haloferacaceae</taxon>
        <taxon>Halonotius</taxon>
    </lineage>
</organism>
<dbReference type="InterPro" id="IPR029046">
    <property type="entry name" value="LolA/LolB/LppX"/>
</dbReference>
<keyword evidence="2" id="KW-0449">Lipoprotein</keyword>
<sequence>MGLATGDPDPETIATEIENRHEHIDSIEGVKISETESNGETVRTKTKMIQIPGTVSKQVITESENDQFGAEGVATLTRDGVTRTYDPEDNTVTRYDLGSDRPSGITGGAVDADQIEQILNDSDVSYEGTDTVADRDVHVITLDRTANQPTSTVTAYVDQEFWYPLRTEMTFESPDGEETTVVSYFETVEFNGNVSADEVTLDVPADATVEEFDGPDTQQFDSAAALREAAPFDIGAPELGDEYRFERGNEMIMNGTASYTLTYTSSDTTIRHTVSNQSDYELDGESVDLNGTAGYLQEYGESTTVLWEEDDYRHTIGGNANRETIVTAATTLANDDS</sequence>
<feature type="region of interest" description="Disordered" evidence="1">
    <location>
        <begin position="1"/>
        <end position="26"/>
    </location>
</feature>
<dbReference type="PANTHER" id="PTHR37507">
    <property type="entry name" value="SPORULATION PROTEIN YDCC"/>
    <property type="match status" value="1"/>
</dbReference>
<accession>A0A544QSG0</accession>
<gene>
    <name evidence="2" type="ORF">EWF95_05450</name>
</gene>
<dbReference type="RefSeq" id="WP_142443015.1">
    <property type="nucleotide sequence ID" value="NZ_SESI01000001.1"/>
</dbReference>
<evidence type="ECO:0000313" key="2">
    <source>
        <dbReference type="EMBL" id="TQQ82368.1"/>
    </source>
</evidence>